<evidence type="ECO:0000256" key="4">
    <source>
        <dbReference type="ARBA" id="ARBA00022840"/>
    </source>
</evidence>
<keyword evidence="4" id="KW-0067">ATP-binding</keyword>
<sequence>MEVAPGEVVAVLGPNGSGKSTLIKAILGCAPVIKGQVELFGKPSKTPKGKIATQIGYVPQRFANRGGISASALEVVESGLSGPSLFHQFGARKKALAALDSVGMSHKAHDPVDVLSGGQHQRVLIARALIRQPQLLVMDEPLAGIDAQSAHTLADILAEQKANGVAVVLVLHDLGCLESLIDQIVLLTDGKVVEAGPAAQFAAESQRLTAMSHSLCGETGHSLLGGEHL</sequence>
<keyword evidence="3" id="KW-0547">Nucleotide-binding</keyword>
<proteinExistence type="inferred from homology"/>
<gene>
    <name evidence="6" type="ORF">BK816_06110</name>
</gene>
<dbReference type="GO" id="GO:0005524">
    <property type="term" value="F:ATP binding"/>
    <property type="evidence" value="ECO:0007669"/>
    <property type="project" value="UniProtKB-KW"/>
</dbReference>
<dbReference type="InterPro" id="IPR003593">
    <property type="entry name" value="AAA+_ATPase"/>
</dbReference>
<dbReference type="EMBL" id="CP017812">
    <property type="protein sequence ID" value="AOZ72918.1"/>
    <property type="molecule type" value="Genomic_DNA"/>
</dbReference>
<dbReference type="GO" id="GO:0016887">
    <property type="term" value="F:ATP hydrolysis activity"/>
    <property type="evidence" value="ECO:0007669"/>
    <property type="project" value="InterPro"/>
</dbReference>
<comment type="similarity">
    <text evidence="1">Belongs to the ABC transporter superfamily.</text>
</comment>
<evidence type="ECO:0000256" key="1">
    <source>
        <dbReference type="ARBA" id="ARBA00005417"/>
    </source>
</evidence>
<feature type="domain" description="ABC transporter" evidence="5">
    <location>
        <begin position="1"/>
        <end position="214"/>
    </location>
</feature>
<dbReference type="Gene3D" id="3.40.50.300">
    <property type="entry name" value="P-loop containing nucleotide triphosphate hydrolases"/>
    <property type="match status" value="1"/>
</dbReference>
<keyword evidence="7" id="KW-1185">Reference proteome</keyword>
<dbReference type="InterPro" id="IPR050153">
    <property type="entry name" value="Metal_Ion_Import_ABC"/>
</dbReference>
<dbReference type="PANTHER" id="PTHR42734:SF5">
    <property type="entry name" value="IRON TRANSPORT SYSTEM ATP-BINDING PROTEIN HI_0361-RELATED"/>
    <property type="match status" value="1"/>
</dbReference>
<dbReference type="STRING" id="1912795.BK816_06110"/>
<evidence type="ECO:0000313" key="7">
    <source>
        <dbReference type="Proteomes" id="UP000176288"/>
    </source>
</evidence>
<dbReference type="InterPro" id="IPR003439">
    <property type="entry name" value="ABC_transporter-like_ATP-bd"/>
</dbReference>
<dbReference type="SUPFAM" id="SSF52540">
    <property type="entry name" value="P-loop containing nucleoside triphosphate hydrolases"/>
    <property type="match status" value="1"/>
</dbReference>
<evidence type="ECO:0000259" key="5">
    <source>
        <dbReference type="PROSITE" id="PS50893"/>
    </source>
</evidence>
<dbReference type="AlphaFoldDB" id="A0A1D9ML04"/>
<name>A0A1D9ML04_9ACTO</name>
<dbReference type="PANTHER" id="PTHR42734">
    <property type="entry name" value="METAL TRANSPORT SYSTEM ATP-BINDING PROTEIN TM_0124-RELATED"/>
    <property type="match status" value="1"/>
</dbReference>
<dbReference type="PROSITE" id="PS50893">
    <property type="entry name" value="ABC_TRANSPORTER_2"/>
    <property type="match status" value="1"/>
</dbReference>
<dbReference type="KEGG" id="avu:BK816_06110"/>
<dbReference type="SMART" id="SM00382">
    <property type="entry name" value="AAA"/>
    <property type="match status" value="1"/>
</dbReference>
<accession>A0A1D9ML04</accession>
<protein>
    <recommendedName>
        <fullName evidence="5">ABC transporter domain-containing protein</fullName>
    </recommendedName>
</protein>
<dbReference type="InterPro" id="IPR027417">
    <property type="entry name" value="P-loop_NTPase"/>
</dbReference>
<evidence type="ECO:0000256" key="2">
    <source>
        <dbReference type="ARBA" id="ARBA00022448"/>
    </source>
</evidence>
<evidence type="ECO:0000256" key="3">
    <source>
        <dbReference type="ARBA" id="ARBA00022741"/>
    </source>
</evidence>
<reference evidence="6 7" key="1">
    <citation type="submission" date="2016-10" db="EMBL/GenBank/DDBJ databases">
        <title>Actinomyces aegypiusis sp. nov., isolated from the Aegypius monachus in Qinghai Tibet Plateau China.</title>
        <authorList>
            <person name="Wang Y."/>
        </authorList>
    </citation>
    <scope>NUCLEOTIDE SEQUENCE [LARGE SCALE GENOMIC DNA]</scope>
    <source>
        <strain evidence="6 7">VUL4_3</strain>
    </source>
</reference>
<organism evidence="6 7">
    <name type="scientific">Boudabousia tangfeifanii</name>
    <dbReference type="NCBI Taxonomy" id="1912795"/>
    <lineage>
        <taxon>Bacteria</taxon>
        <taxon>Bacillati</taxon>
        <taxon>Actinomycetota</taxon>
        <taxon>Actinomycetes</taxon>
        <taxon>Actinomycetales</taxon>
        <taxon>Actinomycetaceae</taxon>
        <taxon>Boudabousia</taxon>
    </lineage>
</organism>
<evidence type="ECO:0000313" key="6">
    <source>
        <dbReference type="EMBL" id="AOZ72918.1"/>
    </source>
</evidence>
<dbReference type="Proteomes" id="UP000176288">
    <property type="component" value="Chromosome"/>
</dbReference>
<keyword evidence="2" id="KW-0813">Transport</keyword>
<dbReference type="Pfam" id="PF00005">
    <property type="entry name" value="ABC_tran"/>
    <property type="match status" value="1"/>
</dbReference>